<protein>
    <submittedName>
        <fullName evidence="2">Putative chitinase</fullName>
    </submittedName>
</protein>
<sequence>MTVREQLFTLLRNLRWIIFLSIAISLLLYLPDQIQELYRIAADDLGWVTVREFASLGVIAITIWAGAFQLTTASLPQIPHPTGRLAFYIRFAPVLLGALPIAAATAGQFASRPAQKIGEVEEVGSIFRIQDQALAFERNMLFILAIAMLIMLICFVIFTWRIGSRDRSIDLASRANNAYFIRYRFLALTIGGIVLLTTAFILLPDRLSQFFGSFGVIALFAVCVVGLTVHFALMTIEFAFPFIPVVFGGLFLLASLLGGDDHELRTVAKVNSPPEDARMSAATAFREWLLQRPRVEEAKRLGEYPVFIVAAQGGGIYAANNAARFLARMQDLCPAFRQHLFAISAVSGGSVGSAIFAAALHAENAAIDSNAAEGKTCPKIADFLAGVGRVQDIDVPGPVEQRVASVLANDFLSPLVAGFLFTDFTQMFSPFAVPAFDRARFLEYTLENAGDRMLGSHKGSGDQSNLLRADYQSHWAPGNNMPALLFNTTDAGSGKRAVISPFDFDPLHPKDTDLCVLAALERAGAGADQTVKSHSLRIPLSTAAFTSARFPWVTPAATVSLKNDCITANAQARLVDGGYVENSGIETALDLIEKLNVIKGTSDALKFRIYLLSLVSGQFGDHGSFMFGELMEPVRALLSTRTSRTYVALNHATSIDRRPDPEVTSTVQRFPTFGRTDITGLFYSLPLGWTLSQKTEDIISLSSGRFWDCVPKDDFDQSRERQSNADCLQVKLFHLLNGSVASAFETLKDAKLARAAYAGELAKEYQPTSKVKPQPLLACYESNWLQARGYEKYQENVAAYEHQLTESSKDPSPAPPPLPPYRKSYMAYYQAEQVKALLQEWDRVEETDPRILAYILGSVSYDSADFTRSSENFSYSAASQLPQKWHDRIEKNNAKLMAANKPAVDVSSLLNHPKELANFVLGYDGNLFGNQPGTDDGWLFRPRGMYQLVGREQYQEAQDQMQQLGELEGLDLLTLPDALRDPKISAKVTFAHFRLHQYKDDRLSAPTHRRTLFELLKDRANDWTAVRALQTDMAHAPADSARVNARSEMFLGCIEETLHPTKLKTLQSQFYGEQ</sequence>
<feature type="transmembrane region" description="Helical" evidence="1">
    <location>
        <begin position="304"/>
        <end position="327"/>
    </location>
</feature>
<dbReference type="STRING" id="1399419.A5906_24730"/>
<feature type="transmembrane region" description="Helical" evidence="1">
    <location>
        <begin position="12"/>
        <end position="30"/>
    </location>
</feature>
<gene>
    <name evidence="2" type="ORF">FBZ95_10957</name>
</gene>
<feature type="transmembrane region" description="Helical" evidence="1">
    <location>
        <begin position="210"/>
        <end position="231"/>
    </location>
</feature>
<dbReference type="AlphaFoldDB" id="A0A560HX49"/>
<name>A0A560HX49_9BRAD</name>
<dbReference type="EMBL" id="VITW01000009">
    <property type="protein sequence ID" value="TWB69461.1"/>
    <property type="molecule type" value="Genomic_DNA"/>
</dbReference>
<keyword evidence="1" id="KW-0812">Transmembrane</keyword>
<feature type="transmembrane region" description="Helical" evidence="1">
    <location>
        <begin position="53"/>
        <end position="75"/>
    </location>
</feature>
<dbReference type="Proteomes" id="UP000315914">
    <property type="component" value="Unassembled WGS sequence"/>
</dbReference>
<dbReference type="Gene3D" id="1.10.530.10">
    <property type="match status" value="1"/>
</dbReference>
<keyword evidence="1" id="KW-0472">Membrane</keyword>
<feature type="transmembrane region" description="Helical" evidence="1">
    <location>
        <begin position="339"/>
        <end position="360"/>
    </location>
</feature>
<accession>A0A560HX49</accession>
<feature type="transmembrane region" description="Helical" evidence="1">
    <location>
        <begin position="140"/>
        <end position="162"/>
    </location>
</feature>
<dbReference type="SUPFAM" id="SSF53955">
    <property type="entry name" value="Lysozyme-like"/>
    <property type="match status" value="1"/>
</dbReference>
<organism evidence="2 3">
    <name type="scientific">Bradyrhizobium sacchari</name>
    <dbReference type="NCBI Taxonomy" id="1399419"/>
    <lineage>
        <taxon>Bacteria</taxon>
        <taxon>Pseudomonadati</taxon>
        <taxon>Pseudomonadota</taxon>
        <taxon>Alphaproteobacteria</taxon>
        <taxon>Hyphomicrobiales</taxon>
        <taxon>Nitrobacteraceae</taxon>
        <taxon>Bradyrhizobium</taxon>
    </lineage>
</organism>
<keyword evidence="1" id="KW-1133">Transmembrane helix</keyword>
<feature type="transmembrane region" description="Helical" evidence="1">
    <location>
        <begin position="87"/>
        <end position="110"/>
    </location>
</feature>
<evidence type="ECO:0000313" key="3">
    <source>
        <dbReference type="Proteomes" id="UP000315914"/>
    </source>
</evidence>
<evidence type="ECO:0000256" key="1">
    <source>
        <dbReference type="SAM" id="Phobius"/>
    </source>
</evidence>
<evidence type="ECO:0000313" key="2">
    <source>
        <dbReference type="EMBL" id="TWB69461.1"/>
    </source>
</evidence>
<keyword evidence="3" id="KW-1185">Reference proteome</keyword>
<reference evidence="2 3" key="1">
    <citation type="submission" date="2019-06" db="EMBL/GenBank/DDBJ databases">
        <title>Genomic Encyclopedia of Type Strains, Phase IV (KMG-V): Genome sequencing to study the core and pangenomes of soil and plant-associated prokaryotes.</title>
        <authorList>
            <person name="Whitman W."/>
        </authorList>
    </citation>
    <scope>NUCLEOTIDE SEQUENCE [LARGE SCALE GENOMIC DNA]</scope>
    <source>
        <strain evidence="2 3">BR 10556</strain>
    </source>
</reference>
<feature type="transmembrane region" description="Helical" evidence="1">
    <location>
        <begin position="238"/>
        <end position="257"/>
    </location>
</feature>
<comment type="caution">
    <text evidence="2">The sequence shown here is derived from an EMBL/GenBank/DDBJ whole genome shotgun (WGS) entry which is preliminary data.</text>
</comment>
<dbReference type="InterPro" id="IPR023346">
    <property type="entry name" value="Lysozyme-like_dom_sf"/>
</dbReference>
<proteinExistence type="predicted"/>
<feature type="transmembrane region" description="Helical" evidence="1">
    <location>
        <begin position="183"/>
        <end position="204"/>
    </location>
</feature>
<dbReference type="RefSeq" id="WP_245326613.1">
    <property type="nucleotide sequence ID" value="NZ_LWIG01000006.1"/>
</dbReference>